<accession>A0A3P8E3U7</accession>
<dbReference type="EMBL" id="UZAH01028916">
    <property type="protein sequence ID" value="VDP03153.1"/>
    <property type="molecule type" value="Genomic_DNA"/>
</dbReference>
<gene>
    <name evidence="1" type="ORF">HPBE_LOCUS15554</name>
</gene>
<evidence type="ECO:0000313" key="2">
    <source>
        <dbReference type="Proteomes" id="UP000050761"/>
    </source>
</evidence>
<evidence type="ECO:0000313" key="3">
    <source>
        <dbReference type="WBParaSite" id="HPBE_0001555501-mRNA-1"/>
    </source>
</evidence>
<dbReference type="AlphaFoldDB" id="A0A183G2L5"/>
<dbReference type="Proteomes" id="UP000050761">
    <property type="component" value="Unassembled WGS sequence"/>
</dbReference>
<sequence length="104" mass="11376">MGNCQGTTGTDVCTNGLFCVKKTVTYSVAVKAITFKWDTYTKGCASVREHNGAVTTNTCYDIGTTDKGTYKTSSRDCYCQTDFCNSSTSIVFSVVTILFTMVYF</sequence>
<evidence type="ECO:0000313" key="1">
    <source>
        <dbReference type="EMBL" id="VDP03153.1"/>
    </source>
</evidence>
<keyword evidence="2" id="KW-1185">Reference proteome</keyword>
<dbReference type="OrthoDB" id="5779887at2759"/>
<protein>
    <submittedName>
        <fullName evidence="3">Activin_recp domain-containing protein</fullName>
    </submittedName>
</protein>
<dbReference type="WBParaSite" id="HPBE_0001555501-mRNA-1">
    <property type="protein sequence ID" value="HPBE_0001555501-mRNA-1"/>
    <property type="gene ID" value="HPBE_0001555501"/>
</dbReference>
<name>A0A183G2L5_HELPZ</name>
<organism evidence="2 3">
    <name type="scientific">Heligmosomoides polygyrus</name>
    <name type="common">Parasitic roundworm</name>
    <dbReference type="NCBI Taxonomy" id="6339"/>
    <lineage>
        <taxon>Eukaryota</taxon>
        <taxon>Metazoa</taxon>
        <taxon>Ecdysozoa</taxon>
        <taxon>Nematoda</taxon>
        <taxon>Chromadorea</taxon>
        <taxon>Rhabditida</taxon>
        <taxon>Rhabditina</taxon>
        <taxon>Rhabditomorpha</taxon>
        <taxon>Strongyloidea</taxon>
        <taxon>Heligmosomidae</taxon>
        <taxon>Heligmosomoides</taxon>
    </lineage>
</organism>
<dbReference type="PANTHER" id="PTHR36939:SF1">
    <property type="entry name" value="UPAR_LY6 DOMAIN-CONTAINING PROTEIN"/>
    <property type="match status" value="1"/>
</dbReference>
<reference evidence="1 2" key="1">
    <citation type="submission" date="2018-11" db="EMBL/GenBank/DDBJ databases">
        <authorList>
            <consortium name="Pathogen Informatics"/>
        </authorList>
    </citation>
    <scope>NUCLEOTIDE SEQUENCE [LARGE SCALE GENOMIC DNA]</scope>
</reference>
<accession>A0A183G2L5</accession>
<dbReference type="PANTHER" id="PTHR36939">
    <property type="entry name" value="PROTEIN CBG03389"/>
    <property type="match status" value="1"/>
</dbReference>
<proteinExistence type="predicted"/>
<reference evidence="3" key="2">
    <citation type="submission" date="2019-09" db="UniProtKB">
        <authorList>
            <consortium name="WormBaseParasite"/>
        </authorList>
    </citation>
    <scope>IDENTIFICATION</scope>
</reference>